<dbReference type="InterPro" id="IPR006600">
    <property type="entry name" value="HTH_CenpB_DNA-bd_dom"/>
</dbReference>
<gene>
    <name evidence="3" type="ORF">N7450_006505</name>
</gene>
<dbReference type="PROSITE" id="PS51253">
    <property type="entry name" value="HTH_CENPB"/>
    <property type="match status" value="1"/>
</dbReference>
<organism evidence="3 4">
    <name type="scientific">Penicillium hetheringtonii</name>
    <dbReference type="NCBI Taxonomy" id="911720"/>
    <lineage>
        <taxon>Eukaryota</taxon>
        <taxon>Fungi</taxon>
        <taxon>Dikarya</taxon>
        <taxon>Ascomycota</taxon>
        <taxon>Pezizomycotina</taxon>
        <taxon>Eurotiomycetes</taxon>
        <taxon>Eurotiomycetidae</taxon>
        <taxon>Eurotiales</taxon>
        <taxon>Aspergillaceae</taxon>
        <taxon>Penicillium</taxon>
    </lineage>
</organism>
<evidence type="ECO:0000313" key="3">
    <source>
        <dbReference type="EMBL" id="KAJ5583841.1"/>
    </source>
</evidence>
<name>A0AAD6DJL1_9EURO</name>
<dbReference type="Pfam" id="PF03221">
    <property type="entry name" value="HTH_Tnp_Tc5"/>
    <property type="match status" value="1"/>
</dbReference>
<dbReference type="Proteomes" id="UP001216150">
    <property type="component" value="Unassembled WGS sequence"/>
</dbReference>
<evidence type="ECO:0000256" key="1">
    <source>
        <dbReference type="ARBA" id="ARBA00023125"/>
    </source>
</evidence>
<dbReference type="GO" id="GO:0003677">
    <property type="term" value="F:DNA binding"/>
    <property type="evidence" value="ECO:0007669"/>
    <property type="project" value="UniProtKB-KW"/>
</dbReference>
<dbReference type="InterPro" id="IPR009057">
    <property type="entry name" value="Homeodomain-like_sf"/>
</dbReference>
<reference evidence="3 4" key="1">
    <citation type="journal article" date="2023" name="IMA Fungus">
        <title>Comparative genomic study of the Penicillium genus elucidates a diverse pangenome and 15 lateral gene transfer events.</title>
        <authorList>
            <person name="Petersen C."/>
            <person name="Sorensen T."/>
            <person name="Nielsen M.R."/>
            <person name="Sondergaard T.E."/>
            <person name="Sorensen J.L."/>
            <person name="Fitzpatrick D.A."/>
            <person name="Frisvad J.C."/>
            <person name="Nielsen K.L."/>
        </authorList>
    </citation>
    <scope>NUCLEOTIDE SEQUENCE [LARGE SCALE GENOMIC DNA]</scope>
    <source>
        <strain evidence="3 4">IBT 29057</strain>
    </source>
</reference>
<dbReference type="SUPFAM" id="SSF46689">
    <property type="entry name" value="Homeodomain-like"/>
    <property type="match status" value="1"/>
</dbReference>
<comment type="caution">
    <text evidence="3">The sequence shown here is derived from an EMBL/GenBank/DDBJ whole genome shotgun (WGS) entry which is preliminary data.</text>
</comment>
<dbReference type="EMBL" id="JAQJAC010000005">
    <property type="protein sequence ID" value="KAJ5583841.1"/>
    <property type="molecule type" value="Genomic_DNA"/>
</dbReference>
<keyword evidence="1" id="KW-0238">DNA-binding</keyword>
<keyword evidence="4" id="KW-1185">Reference proteome</keyword>
<protein>
    <recommendedName>
        <fullName evidence="2">HTH CENPB-type domain-containing protein</fullName>
    </recommendedName>
</protein>
<evidence type="ECO:0000259" key="2">
    <source>
        <dbReference type="PROSITE" id="PS51253"/>
    </source>
</evidence>
<sequence length="208" mass="23810">MPPIRTESSQKSANQEGKVLLALSDLKDSRIKSIRAAAKLYAIPCSTLQTRVYGQTSRADKRLSGHKLTQTEEDSLTEWIISMDTYRAAPRPSTVRDMANILLAARSENPPATVDKNWPSFFINRCEELCTQFSRRYDYQRALNKDPKLLRQWFSTVQRTIDEKNIQSEDIYNFDETGFAMGLISAQKVVTQAEYYSRRSILQPGNCE</sequence>
<feature type="domain" description="HTH CENPB-type" evidence="2">
    <location>
        <begin position="60"/>
        <end position="132"/>
    </location>
</feature>
<proteinExistence type="predicted"/>
<dbReference type="AlphaFoldDB" id="A0AAD6DJL1"/>
<accession>A0AAD6DJL1</accession>
<evidence type="ECO:0000313" key="4">
    <source>
        <dbReference type="Proteomes" id="UP001216150"/>
    </source>
</evidence>